<dbReference type="GO" id="GO:0010181">
    <property type="term" value="F:FMN binding"/>
    <property type="evidence" value="ECO:0007669"/>
    <property type="project" value="TreeGrafter"/>
</dbReference>
<keyword evidence="3" id="KW-1185">Reference proteome</keyword>
<dbReference type="EMBL" id="FOAW01000004">
    <property type="protein sequence ID" value="SEK88212.1"/>
    <property type="molecule type" value="Genomic_DNA"/>
</dbReference>
<name>A0A1H7KN44_9NOCA</name>
<dbReference type="RefSeq" id="WP_072750000.1">
    <property type="nucleotide sequence ID" value="NZ_FOAW01000004.1"/>
</dbReference>
<dbReference type="InterPro" id="IPR005025">
    <property type="entry name" value="FMN_Rdtase-like_dom"/>
</dbReference>
<dbReference type="OrthoDB" id="9812295at2"/>
<dbReference type="PANTHER" id="PTHR30543">
    <property type="entry name" value="CHROMATE REDUCTASE"/>
    <property type="match status" value="1"/>
</dbReference>
<dbReference type="SUPFAM" id="SSF52218">
    <property type="entry name" value="Flavoproteins"/>
    <property type="match status" value="1"/>
</dbReference>
<dbReference type="GO" id="GO:0016491">
    <property type="term" value="F:oxidoreductase activity"/>
    <property type="evidence" value="ECO:0007669"/>
    <property type="project" value="InterPro"/>
</dbReference>
<feature type="domain" description="NADPH-dependent FMN reductase-like" evidence="1">
    <location>
        <begin position="7"/>
        <end position="143"/>
    </location>
</feature>
<sequence length="187" mass="20236">MATEPIRLEVIVGSVRVGRFAPVVADWFVRRARAHQAFDVGVLDLADIALPADLSDGPDADAFRERVDAAAAFVVVTPEYNHGYPGALKNAIDAAKEQWRAKPVGFVSYGGLSGGLRATEQLRQVVAEVHMVSIRQTVSFHQARKRFGPDGETEDGAAIDGSVRLLDQLAWWAEALRSARAADPYPG</sequence>
<dbReference type="Gene3D" id="3.40.50.360">
    <property type="match status" value="1"/>
</dbReference>
<dbReference type="PANTHER" id="PTHR30543:SF21">
    <property type="entry name" value="NAD(P)H-DEPENDENT FMN REDUCTASE LOT6"/>
    <property type="match status" value="1"/>
</dbReference>
<evidence type="ECO:0000259" key="1">
    <source>
        <dbReference type="Pfam" id="PF03358"/>
    </source>
</evidence>
<evidence type="ECO:0000313" key="3">
    <source>
        <dbReference type="Proteomes" id="UP000198677"/>
    </source>
</evidence>
<dbReference type="AlphaFoldDB" id="A0A1H7KN44"/>
<accession>A0A1H7KN44</accession>
<protein>
    <submittedName>
        <fullName evidence="2">NAD(P)H-dependent FMN reductase</fullName>
    </submittedName>
</protein>
<dbReference type="GO" id="GO:0005829">
    <property type="term" value="C:cytosol"/>
    <property type="evidence" value="ECO:0007669"/>
    <property type="project" value="TreeGrafter"/>
</dbReference>
<organism evidence="2 3">
    <name type="scientific">Rhodococcus maanshanensis</name>
    <dbReference type="NCBI Taxonomy" id="183556"/>
    <lineage>
        <taxon>Bacteria</taxon>
        <taxon>Bacillati</taxon>
        <taxon>Actinomycetota</taxon>
        <taxon>Actinomycetes</taxon>
        <taxon>Mycobacteriales</taxon>
        <taxon>Nocardiaceae</taxon>
        <taxon>Rhodococcus</taxon>
    </lineage>
</organism>
<proteinExistence type="predicted"/>
<dbReference type="Proteomes" id="UP000198677">
    <property type="component" value="Unassembled WGS sequence"/>
</dbReference>
<dbReference type="InterPro" id="IPR050712">
    <property type="entry name" value="NAD(P)H-dep_reductase"/>
</dbReference>
<dbReference type="Pfam" id="PF03358">
    <property type="entry name" value="FMN_red"/>
    <property type="match status" value="1"/>
</dbReference>
<dbReference type="InterPro" id="IPR029039">
    <property type="entry name" value="Flavoprotein-like_sf"/>
</dbReference>
<evidence type="ECO:0000313" key="2">
    <source>
        <dbReference type="EMBL" id="SEK88212.1"/>
    </source>
</evidence>
<reference evidence="3" key="1">
    <citation type="submission" date="2016-10" db="EMBL/GenBank/DDBJ databases">
        <authorList>
            <person name="Varghese N."/>
            <person name="Submissions S."/>
        </authorList>
    </citation>
    <scope>NUCLEOTIDE SEQUENCE [LARGE SCALE GENOMIC DNA]</scope>
    <source>
        <strain evidence="3">DSM 44675</strain>
    </source>
</reference>
<gene>
    <name evidence="2" type="ORF">SAMN05444583_104114</name>
</gene>